<keyword evidence="3" id="KW-1185">Reference proteome</keyword>
<dbReference type="GO" id="GO:0061630">
    <property type="term" value="F:ubiquitin protein ligase activity"/>
    <property type="evidence" value="ECO:0007669"/>
    <property type="project" value="InterPro"/>
</dbReference>
<proteinExistence type="predicted"/>
<name>A0AB34HY48_ESCRO</name>
<dbReference type="Proteomes" id="UP001159641">
    <property type="component" value="Unassembled WGS sequence"/>
</dbReference>
<dbReference type="InterPro" id="IPR001810">
    <property type="entry name" value="F-box_dom"/>
</dbReference>
<dbReference type="Pfam" id="PF15966">
    <property type="entry name" value="F-box_4"/>
    <property type="match status" value="1"/>
</dbReference>
<evidence type="ECO:0000259" key="1">
    <source>
        <dbReference type="Pfam" id="PF15966"/>
    </source>
</evidence>
<protein>
    <recommendedName>
        <fullName evidence="1">F-box domain-containing protein</fullName>
    </recommendedName>
</protein>
<comment type="caution">
    <text evidence="2">The sequence shown here is derived from an EMBL/GenBank/DDBJ whole genome shotgun (WGS) entry which is preliminary data.</text>
</comment>
<sequence length="355" mass="39295">MCPASVVCCTMEWNRWPVSYADRKSYENLSRDVDEVAQLDMALALQDQRMLLESLKVATMMSKATDKVSEPREQISVKSSVPEIPHTNGLVSVDEDSYGALYQATVETTRSLAVALDILNTATRDVGMLSTSLCASANEMKEEENARESLQNRNLKDQDHLYEDEIGAVGGIDHNDTSQNAQSEQNGSSDLLCDLEASSYGTSALCNGFPLENICTQVIEQNQNLHSDSKQSNLTNRECVASDGPSEPSSSLSVAAQVREVIPSNALPNGTVQHILMPDDDEDLCWKKVWRFSTAFCSVNEWKFADILSMADHLKKCSYNIVEKREEAIPLPCMCVTRELTKEGRSLRSVLKPVL</sequence>
<reference evidence="2 3" key="1">
    <citation type="submission" date="2022-11" db="EMBL/GenBank/DDBJ databases">
        <title>Whole genome sequence of Eschrichtius robustus ER-17-0199.</title>
        <authorList>
            <person name="Bruniche-Olsen A."/>
            <person name="Black A.N."/>
            <person name="Fields C.J."/>
            <person name="Walden K."/>
            <person name="Dewoody J.A."/>
        </authorList>
    </citation>
    <scope>NUCLEOTIDE SEQUENCE [LARGE SCALE GENOMIC DNA]</scope>
    <source>
        <strain evidence="2">ER-17-0199</strain>
        <tissue evidence="2">Blubber</tissue>
    </source>
</reference>
<dbReference type="PANTHER" id="PTHR15933:SF13">
    <property type="entry name" value="F-BOX ONLY PROTEIN 30"/>
    <property type="match status" value="1"/>
</dbReference>
<evidence type="ECO:0000313" key="2">
    <source>
        <dbReference type="EMBL" id="KAJ8797288.1"/>
    </source>
</evidence>
<dbReference type="PANTHER" id="PTHR15933">
    <property type="entry name" value="PROTEIN CBG16327"/>
    <property type="match status" value="1"/>
</dbReference>
<dbReference type="AlphaFoldDB" id="A0AB34HY48"/>
<feature type="domain" description="F-box" evidence="1">
    <location>
        <begin position="284"/>
        <end position="334"/>
    </location>
</feature>
<evidence type="ECO:0000313" key="3">
    <source>
        <dbReference type="Proteomes" id="UP001159641"/>
    </source>
</evidence>
<organism evidence="2 3">
    <name type="scientific">Eschrichtius robustus</name>
    <name type="common">California gray whale</name>
    <name type="synonym">Eschrichtius gibbosus</name>
    <dbReference type="NCBI Taxonomy" id="9764"/>
    <lineage>
        <taxon>Eukaryota</taxon>
        <taxon>Metazoa</taxon>
        <taxon>Chordata</taxon>
        <taxon>Craniata</taxon>
        <taxon>Vertebrata</taxon>
        <taxon>Euteleostomi</taxon>
        <taxon>Mammalia</taxon>
        <taxon>Eutheria</taxon>
        <taxon>Laurasiatheria</taxon>
        <taxon>Artiodactyla</taxon>
        <taxon>Whippomorpha</taxon>
        <taxon>Cetacea</taxon>
        <taxon>Mysticeti</taxon>
        <taxon>Eschrichtiidae</taxon>
        <taxon>Eschrichtius</taxon>
    </lineage>
</organism>
<gene>
    <name evidence="2" type="ORF">J1605_017516</name>
</gene>
<dbReference type="InterPro" id="IPR031890">
    <property type="entry name" value="Fbxo30/Fbxo40"/>
</dbReference>
<accession>A0AB34HY48</accession>
<dbReference type="EMBL" id="JAIQCJ010000254">
    <property type="protein sequence ID" value="KAJ8797288.1"/>
    <property type="molecule type" value="Genomic_DNA"/>
</dbReference>